<evidence type="ECO:0000313" key="2">
    <source>
        <dbReference type="Proteomes" id="UP000054549"/>
    </source>
</evidence>
<keyword evidence="2" id="KW-1185">Reference proteome</keyword>
<reference evidence="1 2" key="1">
    <citation type="submission" date="2014-04" db="EMBL/GenBank/DDBJ databases">
        <title>Evolutionary Origins and Diversification of the Mycorrhizal Mutualists.</title>
        <authorList>
            <consortium name="DOE Joint Genome Institute"/>
            <consortium name="Mycorrhizal Genomics Consortium"/>
            <person name="Kohler A."/>
            <person name="Kuo A."/>
            <person name="Nagy L.G."/>
            <person name="Floudas D."/>
            <person name="Copeland A."/>
            <person name="Barry K.W."/>
            <person name="Cichocki N."/>
            <person name="Veneault-Fourrey C."/>
            <person name="LaButti K."/>
            <person name="Lindquist E.A."/>
            <person name="Lipzen A."/>
            <person name="Lundell T."/>
            <person name="Morin E."/>
            <person name="Murat C."/>
            <person name="Riley R."/>
            <person name="Ohm R."/>
            <person name="Sun H."/>
            <person name="Tunlid A."/>
            <person name="Henrissat B."/>
            <person name="Grigoriev I.V."/>
            <person name="Hibbett D.S."/>
            <person name="Martin F."/>
        </authorList>
    </citation>
    <scope>NUCLEOTIDE SEQUENCE [LARGE SCALE GENOMIC DNA]</scope>
    <source>
        <strain evidence="1 2">Koide BX008</strain>
    </source>
</reference>
<organism evidence="1 2">
    <name type="scientific">Amanita muscaria (strain Koide BX008)</name>
    <dbReference type="NCBI Taxonomy" id="946122"/>
    <lineage>
        <taxon>Eukaryota</taxon>
        <taxon>Fungi</taxon>
        <taxon>Dikarya</taxon>
        <taxon>Basidiomycota</taxon>
        <taxon>Agaricomycotina</taxon>
        <taxon>Agaricomycetes</taxon>
        <taxon>Agaricomycetidae</taxon>
        <taxon>Agaricales</taxon>
        <taxon>Pluteineae</taxon>
        <taxon>Amanitaceae</taxon>
        <taxon>Amanita</taxon>
    </lineage>
</organism>
<proteinExistence type="predicted"/>
<dbReference type="EMBL" id="KN818371">
    <property type="protein sequence ID" value="KIL57416.1"/>
    <property type="molecule type" value="Genomic_DNA"/>
</dbReference>
<sequence>MLKADEPHTFGFPSWQLQPCSPDITVSQHGLDASRSKLWRDRDAFGEVKPLNKETRTQ</sequence>
<name>A0A0C2WL55_AMAMK</name>
<feature type="non-terminal residue" evidence="1">
    <location>
        <position position="58"/>
    </location>
</feature>
<evidence type="ECO:0000313" key="1">
    <source>
        <dbReference type="EMBL" id="KIL57416.1"/>
    </source>
</evidence>
<accession>A0A0C2WL55</accession>
<dbReference type="Proteomes" id="UP000054549">
    <property type="component" value="Unassembled WGS sequence"/>
</dbReference>
<dbReference type="InParanoid" id="A0A0C2WL55"/>
<gene>
    <name evidence="1" type="ORF">M378DRAFT_171795</name>
</gene>
<protein>
    <submittedName>
        <fullName evidence="1">Uncharacterized protein</fullName>
    </submittedName>
</protein>
<dbReference type="AlphaFoldDB" id="A0A0C2WL55"/>
<dbReference type="HOGENOM" id="CLU_2978651_0_0_1"/>